<proteinExistence type="inferred from homology"/>
<dbReference type="Pfam" id="PF04158">
    <property type="entry name" value="Sof1"/>
    <property type="match status" value="1"/>
</dbReference>
<dbReference type="InterPro" id="IPR051733">
    <property type="entry name" value="WD_repeat_DCAF13/WDSOF1"/>
</dbReference>
<name>A0AAD9LFY1_BABDI</name>
<dbReference type="Pfam" id="PF00400">
    <property type="entry name" value="WD40"/>
    <property type="match status" value="4"/>
</dbReference>
<dbReference type="InterPro" id="IPR007287">
    <property type="entry name" value="Sof1"/>
</dbReference>
<evidence type="ECO:0000256" key="4">
    <source>
        <dbReference type="ARBA" id="ARBA00022574"/>
    </source>
</evidence>
<dbReference type="PROSITE" id="PS50082">
    <property type="entry name" value="WD_REPEATS_2"/>
    <property type="match status" value="2"/>
</dbReference>
<keyword evidence="5" id="KW-0677">Repeat</keyword>
<keyword evidence="13" id="KW-1185">Reference proteome</keyword>
<dbReference type="InterPro" id="IPR019775">
    <property type="entry name" value="WD40_repeat_CS"/>
</dbReference>
<dbReference type="PROSITE" id="PS00678">
    <property type="entry name" value="WD_REPEATS_1"/>
    <property type="match status" value="1"/>
</dbReference>
<gene>
    <name evidence="12" type="ORF">X943_004045</name>
</gene>
<reference evidence="12" key="2">
    <citation type="submission" date="2021-05" db="EMBL/GenBank/DDBJ databases">
        <authorList>
            <person name="Pain A."/>
        </authorList>
    </citation>
    <scope>NUCLEOTIDE SEQUENCE</scope>
    <source>
        <strain evidence="12">1802A</strain>
    </source>
</reference>
<evidence type="ECO:0000259" key="11">
    <source>
        <dbReference type="Pfam" id="PF04158"/>
    </source>
</evidence>
<dbReference type="GO" id="GO:0032040">
    <property type="term" value="C:small-subunit processome"/>
    <property type="evidence" value="ECO:0007669"/>
    <property type="project" value="TreeGrafter"/>
</dbReference>
<dbReference type="AlphaFoldDB" id="A0AAD9LFY1"/>
<dbReference type="PANTHER" id="PTHR22851:SF0">
    <property type="entry name" value="DDB1- AND CUL4-ASSOCIATED FACTOR 13"/>
    <property type="match status" value="1"/>
</dbReference>
<organism evidence="12 13">
    <name type="scientific">Babesia divergens</name>
    <dbReference type="NCBI Taxonomy" id="32595"/>
    <lineage>
        <taxon>Eukaryota</taxon>
        <taxon>Sar</taxon>
        <taxon>Alveolata</taxon>
        <taxon>Apicomplexa</taxon>
        <taxon>Aconoidasida</taxon>
        <taxon>Piroplasmida</taxon>
        <taxon>Babesiidae</taxon>
        <taxon>Babesia</taxon>
    </lineage>
</organism>
<comment type="caution">
    <text evidence="12">The sequence shown here is derived from an EMBL/GenBank/DDBJ whole genome shotgun (WGS) entry which is preliminary data.</text>
</comment>
<keyword evidence="6" id="KW-0539">Nucleus</keyword>
<evidence type="ECO:0000256" key="2">
    <source>
        <dbReference type="ARBA" id="ARBA00005649"/>
    </source>
</evidence>
<evidence type="ECO:0000313" key="12">
    <source>
        <dbReference type="EMBL" id="KAK1934970.1"/>
    </source>
</evidence>
<feature type="repeat" description="WD" evidence="9">
    <location>
        <begin position="62"/>
        <end position="96"/>
    </location>
</feature>
<evidence type="ECO:0000256" key="5">
    <source>
        <dbReference type="ARBA" id="ARBA00022737"/>
    </source>
</evidence>
<evidence type="ECO:0000313" key="13">
    <source>
        <dbReference type="Proteomes" id="UP001195914"/>
    </source>
</evidence>
<accession>A0AAD9LFY1</accession>
<evidence type="ECO:0000256" key="7">
    <source>
        <dbReference type="ARBA" id="ARBA00023274"/>
    </source>
</evidence>
<comment type="subcellular location">
    <subcellularLocation>
        <location evidence="1">Nucleus</location>
        <location evidence="1">Nucleolus</location>
    </subcellularLocation>
</comment>
<evidence type="ECO:0000256" key="1">
    <source>
        <dbReference type="ARBA" id="ARBA00004604"/>
    </source>
</evidence>
<protein>
    <recommendedName>
        <fullName evidence="3">DDB1- and CUL4-associated factor 13</fullName>
    </recommendedName>
    <alternativeName>
        <fullName evidence="8">WD repeat and SOF domain-containing protein 1</fullName>
    </alternativeName>
</protein>
<feature type="repeat" description="WD" evidence="9">
    <location>
        <begin position="352"/>
        <end position="393"/>
    </location>
</feature>
<feature type="domain" description="Sof1-like protein" evidence="11">
    <location>
        <begin position="385"/>
        <end position="468"/>
    </location>
</feature>
<dbReference type="Gene3D" id="2.130.10.10">
    <property type="entry name" value="YVTN repeat-like/Quinoprotein amine dehydrogenase"/>
    <property type="match status" value="2"/>
</dbReference>
<reference evidence="12" key="1">
    <citation type="journal article" date="2014" name="Nucleic Acids Res.">
        <title>The evolutionary dynamics of variant antigen genes in Babesia reveal a history of genomic innovation underlying host-parasite interaction.</title>
        <authorList>
            <person name="Jackson A.P."/>
            <person name="Otto T.D."/>
            <person name="Darby A."/>
            <person name="Ramaprasad A."/>
            <person name="Xia D."/>
            <person name="Echaide I.E."/>
            <person name="Farber M."/>
            <person name="Gahlot S."/>
            <person name="Gamble J."/>
            <person name="Gupta D."/>
            <person name="Gupta Y."/>
            <person name="Jackson L."/>
            <person name="Malandrin L."/>
            <person name="Malas T.B."/>
            <person name="Moussa E."/>
            <person name="Nair M."/>
            <person name="Reid A.J."/>
            <person name="Sanders M."/>
            <person name="Sharma J."/>
            <person name="Tracey A."/>
            <person name="Quail M.A."/>
            <person name="Weir W."/>
            <person name="Wastling J.M."/>
            <person name="Hall N."/>
            <person name="Willadsen P."/>
            <person name="Lingelbach K."/>
            <person name="Shiels B."/>
            <person name="Tait A."/>
            <person name="Berriman M."/>
            <person name="Allred D.R."/>
            <person name="Pain A."/>
        </authorList>
    </citation>
    <scope>NUCLEOTIDE SEQUENCE</scope>
    <source>
        <strain evidence="12">1802A</strain>
    </source>
</reference>
<dbReference type="SMART" id="SM00320">
    <property type="entry name" value="WD40"/>
    <property type="match status" value="7"/>
</dbReference>
<keyword evidence="7" id="KW-0687">Ribonucleoprotein</keyword>
<dbReference type="PANTHER" id="PTHR22851">
    <property type="entry name" value="U3 SMALL NUCLEOLAR RNA U3 SNORNA ASSOCIATED PROTEIN"/>
    <property type="match status" value="1"/>
</dbReference>
<dbReference type="SUPFAM" id="SSF50978">
    <property type="entry name" value="WD40 repeat-like"/>
    <property type="match status" value="1"/>
</dbReference>
<dbReference type="InterPro" id="IPR015943">
    <property type="entry name" value="WD40/YVTN_repeat-like_dom_sf"/>
</dbReference>
<comment type="similarity">
    <text evidence="2">Belongs to the WD repeat DCAF13/WDSOF1 family.</text>
</comment>
<dbReference type="Proteomes" id="UP001195914">
    <property type="component" value="Unassembled WGS sequence"/>
</dbReference>
<keyword evidence="4 9" id="KW-0853">WD repeat</keyword>
<feature type="region of interest" description="Disordered" evidence="10">
    <location>
        <begin position="160"/>
        <end position="179"/>
    </location>
</feature>
<evidence type="ECO:0000256" key="3">
    <source>
        <dbReference type="ARBA" id="ARBA00021762"/>
    </source>
</evidence>
<sequence length="474" mass="53211">MKLNVLHRRAEDYLSQGPHDRPKPMRNLDPALHTHAKQREYVRAVVAAKLKKMHAKPFVAALEGHTDSVAAMAMSRSKLCDLFTGSCNGEVMMWNLFTKGKGILMGSHDGFVKGKIREPTIYHGLGLCTNPEGTLLYSCGNDKYLKCWRVPTTTRVEDLESELDGQSVTNQQEDRATTTEPLESFLANSSLNGLDHHSEENLIATAGDTLEVWDGQRSLAVMKFDWGCEALFCVRFNPSDVNLLAAAAADNSVGLYDIRANSPIRKLVLRQRSNALCWNPQNPLNFTIANEDSNLYTFDMRKLERALMVHKGFTNAVTDVDYNPAGTEFVGASFDKGVRIFSMDGRSRDAYFNRRMQNVLCSKYSLDGNFVCTGSSDMCVRIWKSEASRKLGPISLAETAALNYRNALQERFGQLPEIKRILKPRHQPALIVKQTKLREVKNAAKRRKEVNKALHTRGGTIVQEKQKSIVKQIE</sequence>
<dbReference type="InterPro" id="IPR001680">
    <property type="entry name" value="WD40_rpt"/>
</dbReference>
<dbReference type="GO" id="GO:0000462">
    <property type="term" value="P:maturation of SSU-rRNA from tricistronic rRNA transcript (SSU-rRNA, 5.8S rRNA, LSU-rRNA)"/>
    <property type="evidence" value="ECO:0007669"/>
    <property type="project" value="TreeGrafter"/>
</dbReference>
<evidence type="ECO:0000256" key="10">
    <source>
        <dbReference type="SAM" id="MobiDB-lite"/>
    </source>
</evidence>
<evidence type="ECO:0000256" key="8">
    <source>
        <dbReference type="ARBA" id="ARBA00032239"/>
    </source>
</evidence>
<evidence type="ECO:0000256" key="9">
    <source>
        <dbReference type="PROSITE-ProRule" id="PRU00221"/>
    </source>
</evidence>
<dbReference type="EMBL" id="JAHBMH010000062">
    <property type="protein sequence ID" value="KAK1934970.1"/>
    <property type="molecule type" value="Genomic_DNA"/>
</dbReference>
<dbReference type="InterPro" id="IPR036322">
    <property type="entry name" value="WD40_repeat_dom_sf"/>
</dbReference>
<evidence type="ECO:0000256" key="6">
    <source>
        <dbReference type="ARBA" id="ARBA00023242"/>
    </source>
</evidence>